<feature type="domain" description="Nucleotidyl transferase" evidence="1">
    <location>
        <begin position="9"/>
        <end position="177"/>
    </location>
</feature>
<comment type="caution">
    <text evidence="2">The sequence shown here is derived from an EMBL/GenBank/DDBJ whole genome shotgun (WGS) entry which is preliminary data.</text>
</comment>
<reference evidence="2 3" key="1">
    <citation type="submission" date="2019-11" db="EMBL/GenBank/DDBJ databases">
        <title>Type strains purchased from KCTC, JCM and DSMZ.</title>
        <authorList>
            <person name="Lu H."/>
        </authorList>
    </citation>
    <scope>NUCLEOTIDE SEQUENCE [LARGE SCALE GENOMIC DNA]</scope>
    <source>
        <strain evidence="2 3">KCTC 22382</strain>
    </source>
</reference>
<proteinExistence type="predicted"/>
<sequence length="249" mass="26996">MIHIVVPMAGHGSRFAKAGYTDPKPLIPIGGRPMIEVVIDNLRPSQPHRFIFVCQQAHLEQYGLGARLEAIAPGCAIVPVSQVTEGAACTVLLTRDLIDNDTPLMIANCDQYIDIDIDDYLAVMEAQRLDGLIMTMSADHPKWSYVRFNADGAIVEVVEKQVVSDEATVGIYNYARGSDFVAAADAMIANDERVNGEFYVAPAYNGMIAKGSRLGFYNIGSDRAGMYGLGVPEDLDFFLAHPLGQALSA</sequence>
<dbReference type="PIRSF" id="PIRSF028162">
    <property type="entry name" value="BcbE_prd"/>
    <property type="match status" value="1"/>
</dbReference>
<protein>
    <submittedName>
        <fullName evidence="2">NTP transferase domain-containing protein</fullName>
    </submittedName>
</protein>
<dbReference type="PANTHER" id="PTHR22572">
    <property type="entry name" value="SUGAR-1-PHOSPHATE GUANYL TRANSFERASE"/>
    <property type="match status" value="1"/>
</dbReference>
<keyword evidence="3" id="KW-1185">Reference proteome</keyword>
<dbReference type="CDD" id="cd04183">
    <property type="entry name" value="GT2_BcE_like"/>
    <property type="match status" value="1"/>
</dbReference>
<dbReference type="RefSeq" id="WP_155465777.1">
    <property type="nucleotide sequence ID" value="NZ_WNKY01000026.1"/>
</dbReference>
<keyword evidence="2" id="KW-0808">Transferase</keyword>
<dbReference type="Gene3D" id="3.90.550.10">
    <property type="entry name" value="Spore Coat Polysaccharide Biosynthesis Protein SpsA, Chain A"/>
    <property type="match status" value="1"/>
</dbReference>
<evidence type="ECO:0000313" key="3">
    <source>
        <dbReference type="Proteomes" id="UP000475582"/>
    </source>
</evidence>
<gene>
    <name evidence="2" type="ORF">GM676_20665</name>
</gene>
<dbReference type="OrthoDB" id="9788272at2"/>
<name>A0A6L6PM06_9BURK</name>
<dbReference type="EMBL" id="WNKY01000026">
    <property type="protein sequence ID" value="MTV39982.1"/>
    <property type="molecule type" value="Genomic_DNA"/>
</dbReference>
<dbReference type="InterPro" id="IPR050486">
    <property type="entry name" value="Mannose-1P_guanyltransferase"/>
</dbReference>
<dbReference type="Proteomes" id="UP000475582">
    <property type="component" value="Unassembled WGS sequence"/>
</dbReference>
<dbReference type="InterPro" id="IPR029044">
    <property type="entry name" value="Nucleotide-diphossugar_trans"/>
</dbReference>
<accession>A0A6L6PM06</accession>
<organism evidence="2 3">
    <name type="scientific">Duganella radicis</name>
    <dbReference type="NCBI Taxonomy" id="551988"/>
    <lineage>
        <taxon>Bacteria</taxon>
        <taxon>Pseudomonadati</taxon>
        <taxon>Pseudomonadota</taxon>
        <taxon>Betaproteobacteria</taxon>
        <taxon>Burkholderiales</taxon>
        <taxon>Oxalobacteraceae</taxon>
        <taxon>Telluria group</taxon>
        <taxon>Duganella</taxon>
    </lineage>
</organism>
<evidence type="ECO:0000259" key="1">
    <source>
        <dbReference type="Pfam" id="PF00483"/>
    </source>
</evidence>
<dbReference type="InterPro" id="IPR016873">
    <property type="entry name" value="Caps_polysacc_synth_BcbE_prd"/>
</dbReference>
<dbReference type="GO" id="GO:0016740">
    <property type="term" value="F:transferase activity"/>
    <property type="evidence" value="ECO:0007669"/>
    <property type="project" value="UniProtKB-KW"/>
</dbReference>
<dbReference type="AlphaFoldDB" id="A0A6L6PM06"/>
<dbReference type="InterPro" id="IPR005835">
    <property type="entry name" value="NTP_transferase_dom"/>
</dbReference>
<dbReference type="SUPFAM" id="SSF53448">
    <property type="entry name" value="Nucleotide-diphospho-sugar transferases"/>
    <property type="match status" value="1"/>
</dbReference>
<evidence type="ECO:0000313" key="2">
    <source>
        <dbReference type="EMBL" id="MTV39982.1"/>
    </source>
</evidence>
<dbReference type="Pfam" id="PF00483">
    <property type="entry name" value="NTP_transferase"/>
    <property type="match status" value="1"/>
</dbReference>